<dbReference type="GO" id="GO:0005739">
    <property type="term" value="C:mitochondrion"/>
    <property type="evidence" value="ECO:0007669"/>
    <property type="project" value="TreeGrafter"/>
</dbReference>
<reference evidence="1" key="1">
    <citation type="journal article" date="2021" name="New Phytol.">
        <title>Evolutionary innovations through gain and loss of genes in the ectomycorrhizal Boletales.</title>
        <authorList>
            <person name="Wu G."/>
            <person name="Miyauchi S."/>
            <person name="Morin E."/>
            <person name="Kuo A."/>
            <person name="Drula E."/>
            <person name="Varga T."/>
            <person name="Kohler A."/>
            <person name="Feng B."/>
            <person name="Cao Y."/>
            <person name="Lipzen A."/>
            <person name="Daum C."/>
            <person name="Hundley H."/>
            <person name="Pangilinan J."/>
            <person name="Johnson J."/>
            <person name="Barry K."/>
            <person name="LaButti K."/>
            <person name="Ng V."/>
            <person name="Ahrendt S."/>
            <person name="Min B."/>
            <person name="Choi I.G."/>
            <person name="Park H."/>
            <person name="Plett J.M."/>
            <person name="Magnuson J."/>
            <person name="Spatafora J.W."/>
            <person name="Nagy L.G."/>
            <person name="Henrissat B."/>
            <person name="Grigoriev I.V."/>
            <person name="Yang Z.L."/>
            <person name="Xu J."/>
            <person name="Martin F.M."/>
        </authorList>
    </citation>
    <scope>NUCLEOTIDE SEQUENCE</scope>
    <source>
        <strain evidence="1">KKN 215</strain>
    </source>
</reference>
<dbReference type="Proteomes" id="UP000813824">
    <property type="component" value="Unassembled WGS sequence"/>
</dbReference>
<sequence>MRPVQIRRCIPSSLPSGRSSLSRRFISRDATNGSSPIAFAFDIDGVLIRGKQGLPAAKRALSMLDRANKLGLKIPYILLTNGGGVSEKAKAEDLTSIIGHEISPSRVILAHTVLKNAAAKYADQPVLVLGGKNDDVRKVAESYGFKHVYTSLDILAWNPATWPFYELNEKERQTAKIVDFSQIPLRAAFVFHDPRHWSLDIQILCDIILSGGIVGGPYTHTRGTNPIELVFCNPDLLWKSNFPQTRLGQGAFRDAFQAVFKSLTGTTYPYVQLGKPSTATYDYAKQVLLQQLQGKRADDPESTPVVYMVGDNPESDIAGANRAGWKSVLVRTGVYDPANGPPAHTPTREVEDVEDAVRWAIEDGLRL</sequence>
<protein>
    <submittedName>
        <fullName evidence="1">HAD-like domain-containing protein</fullName>
    </submittedName>
</protein>
<dbReference type="InterPro" id="IPR036412">
    <property type="entry name" value="HAD-like_sf"/>
</dbReference>
<dbReference type="SUPFAM" id="SSF56784">
    <property type="entry name" value="HAD-like"/>
    <property type="match status" value="1"/>
</dbReference>
<evidence type="ECO:0000313" key="1">
    <source>
        <dbReference type="EMBL" id="KAH8079420.1"/>
    </source>
</evidence>
<comment type="caution">
    <text evidence="1">The sequence shown here is derived from an EMBL/GenBank/DDBJ whole genome shotgun (WGS) entry which is preliminary data.</text>
</comment>
<dbReference type="NCBIfam" id="TIGR01456">
    <property type="entry name" value="CECR5"/>
    <property type="match status" value="1"/>
</dbReference>
<dbReference type="EMBL" id="JAEVFJ010000056">
    <property type="protein sequence ID" value="KAH8079420.1"/>
    <property type="molecule type" value="Genomic_DNA"/>
</dbReference>
<dbReference type="GO" id="GO:0046474">
    <property type="term" value="P:glycerophospholipid biosynthetic process"/>
    <property type="evidence" value="ECO:0007669"/>
    <property type="project" value="TreeGrafter"/>
</dbReference>
<dbReference type="Gene3D" id="3.40.50.1000">
    <property type="entry name" value="HAD superfamily/HAD-like"/>
    <property type="match status" value="2"/>
</dbReference>
<keyword evidence="2" id="KW-1185">Reference proteome</keyword>
<dbReference type="InterPro" id="IPR006357">
    <property type="entry name" value="HAD-SF_hydro_IIA"/>
</dbReference>
<dbReference type="PANTHER" id="PTHR14269">
    <property type="entry name" value="CDP-DIACYLGLYCEROL--GLYCEROL-3-PHOSPHATE 3-PHOSPHATIDYLTRANSFERASE-RELATED"/>
    <property type="match status" value="1"/>
</dbReference>
<dbReference type="Pfam" id="PF13242">
    <property type="entry name" value="Hydrolase_like"/>
    <property type="match status" value="1"/>
</dbReference>
<dbReference type="InterPro" id="IPR023214">
    <property type="entry name" value="HAD_sf"/>
</dbReference>
<dbReference type="Pfam" id="PF13344">
    <property type="entry name" value="Hydrolase_6"/>
    <property type="match status" value="1"/>
</dbReference>
<dbReference type="OrthoDB" id="10251048at2759"/>
<dbReference type="AlphaFoldDB" id="A0A8K0UE20"/>
<dbReference type="NCBIfam" id="TIGR01460">
    <property type="entry name" value="HAD-SF-IIA"/>
    <property type="match status" value="1"/>
</dbReference>
<dbReference type="InterPro" id="IPR006353">
    <property type="entry name" value="HAD-SF_hydro_IIA_CECR5"/>
</dbReference>
<name>A0A8K0UE20_9AGAR</name>
<evidence type="ECO:0000313" key="2">
    <source>
        <dbReference type="Proteomes" id="UP000813824"/>
    </source>
</evidence>
<organism evidence="1 2">
    <name type="scientific">Cristinia sonorae</name>
    <dbReference type="NCBI Taxonomy" id="1940300"/>
    <lineage>
        <taxon>Eukaryota</taxon>
        <taxon>Fungi</taxon>
        <taxon>Dikarya</taxon>
        <taxon>Basidiomycota</taxon>
        <taxon>Agaricomycotina</taxon>
        <taxon>Agaricomycetes</taxon>
        <taxon>Agaricomycetidae</taxon>
        <taxon>Agaricales</taxon>
        <taxon>Pleurotineae</taxon>
        <taxon>Stephanosporaceae</taxon>
        <taxon>Cristinia</taxon>
    </lineage>
</organism>
<accession>A0A8K0UE20</accession>
<proteinExistence type="predicted"/>
<dbReference type="PANTHER" id="PTHR14269:SF4">
    <property type="entry name" value="CAT EYE SYNDROME CRITICAL REGION PROTEIN 5"/>
    <property type="match status" value="1"/>
</dbReference>
<dbReference type="InterPro" id="IPR050324">
    <property type="entry name" value="CDP-alcohol_PTase-I"/>
</dbReference>
<gene>
    <name evidence="1" type="ORF">BXZ70DRAFT_960835</name>
</gene>